<evidence type="ECO:0000313" key="1">
    <source>
        <dbReference type="EMBL" id="RPD90779.1"/>
    </source>
</evidence>
<dbReference type="OrthoDB" id="1441145at2"/>
<proteinExistence type="predicted"/>
<dbReference type="RefSeq" id="WP_123899264.1">
    <property type="nucleotide sequence ID" value="NZ_RPFJ01000098.1"/>
</dbReference>
<dbReference type="Proteomes" id="UP000270856">
    <property type="component" value="Unassembled WGS sequence"/>
</dbReference>
<dbReference type="AlphaFoldDB" id="A0A3N4NH08"/>
<keyword evidence="2" id="KW-1185">Reference proteome</keyword>
<name>A0A3N4NH08_9FLAO</name>
<dbReference type="EMBL" id="RPFJ01000098">
    <property type="protein sequence ID" value="RPD90779.1"/>
    <property type="molecule type" value="Genomic_DNA"/>
</dbReference>
<accession>A0A3N4NH08</accession>
<sequence>MYDFRNRPKDNYIHHANWKQLFILTEYWKSDLLFYQDDLKFLHHLIDKYFLLISKKDNVDKVLEIEVNLLNVDKQCASLLKKTNKHLQYLAELIDNPFAYDAHKFKIEHEILEDSLAQFVKDFRNNRKEVFRITEYIMDHEQLVHQLNTVNK</sequence>
<evidence type="ECO:0000313" key="2">
    <source>
        <dbReference type="Proteomes" id="UP000270856"/>
    </source>
</evidence>
<gene>
    <name evidence="1" type="ORF">EGM88_15295</name>
</gene>
<organism evidence="1 2">
    <name type="scientific">Aureibaculum marinum</name>
    <dbReference type="NCBI Taxonomy" id="2487930"/>
    <lineage>
        <taxon>Bacteria</taxon>
        <taxon>Pseudomonadati</taxon>
        <taxon>Bacteroidota</taxon>
        <taxon>Flavobacteriia</taxon>
        <taxon>Flavobacteriales</taxon>
        <taxon>Flavobacteriaceae</taxon>
        <taxon>Aureibaculum</taxon>
    </lineage>
</organism>
<comment type="caution">
    <text evidence="1">The sequence shown here is derived from an EMBL/GenBank/DDBJ whole genome shotgun (WGS) entry which is preliminary data.</text>
</comment>
<reference evidence="1 2" key="1">
    <citation type="submission" date="2018-11" db="EMBL/GenBank/DDBJ databases">
        <title>Aureibaculum marinum gen. nov., sp. nov., a member of the family Flavobacteriaceae isolated from the Bohai Sea.</title>
        <authorList>
            <person name="Ji X."/>
        </authorList>
    </citation>
    <scope>NUCLEOTIDE SEQUENCE [LARGE SCALE GENOMIC DNA]</scope>
    <source>
        <strain evidence="1 2">BH-SD17</strain>
    </source>
</reference>
<protein>
    <submittedName>
        <fullName evidence="1">Uncharacterized protein</fullName>
    </submittedName>
</protein>